<sequence length="281" mass="32389">MSTPFIITKASGESETFSLEKLRHSLLKSGASPETTEDIIEELERDFYSGMRSRTLYKKAFSLLRRRYKAQAARYQLKKAIMELGPSGYPFENFVGEIFKAQGYTVEVGVILQGHCVRHEVDVVAENETERILVECKYRNTPGFKCDVKIPLYVHSRFQDIEKEWRKLPGNHHKKIQGWVATNARFSGDAIQYGECVGLQLLGWDYPQSRSLRKWIDEDRLYPLTALTTLSKSEKQRLLEKDYILASELVSSPHCLEILNLTARRKHQIQNEVRQLCGNGD</sequence>
<keyword evidence="1 3" id="KW-0547">Nucleotide-binding</keyword>
<dbReference type="Proteomes" id="UP000231019">
    <property type="component" value="Unassembled WGS sequence"/>
</dbReference>
<dbReference type="SUPFAM" id="SSF52980">
    <property type="entry name" value="Restriction endonuclease-like"/>
    <property type="match status" value="1"/>
</dbReference>
<dbReference type="EMBL" id="PFFQ01000027">
    <property type="protein sequence ID" value="PIW17152.1"/>
    <property type="molecule type" value="Genomic_DNA"/>
</dbReference>
<dbReference type="InterPro" id="IPR011856">
    <property type="entry name" value="tRNA_endonuc-like_dom_sf"/>
</dbReference>
<accession>A0A2M7G5F7</accession>
<dbReference type="Gene3D" id="3.40.1350.10">
    <property type="match status" value="1"/>
</dbReference>
<protein>
    <submittedName>
        <fullName evidence="5">ATPase</fullName>
    </submittedName>
</protein>
<evidence type="ECO:0000313" key="6">
    <source>
        <dbReference type="Proteomes" id="UP000231019"/>
    </source>
</evidence>
<dbReference type="GO" id="GO:0003677">
    <property type="term" value="F:DNA binding"/>
    <property type="evidence" value="ECO:0007669"/>
    <property type="project" value="InterPro"/>
</dbReference>
<proteinExistence type="predicted"/>
<feature type="domain" description="ATP-cone" evidence="4">
    <location>
        <begin position="5"/>
        <end position="86"/>
    </location>
</feature>
<dbReference type="GO" id="GO:0004519">
    <property type="term" value="F:endonuclease activity"/>
    <property type="evidence" value="ECO:0007669"/>
    <property type="project" value="InterPro"/>
</dbReference>
<evidence type="ECO:0000256" key="1">
    <source>
        <dbReference type="ARBA" id="ARBA00022741"/>
    </source>
</evidence>
<evidence type="ECO:0000259" key="4">
    <source>
        <dbReference type="PROSITE" id="PS51161"/>
    </source>
</evidence>
<dbReference type="CDD" id="cd22308">
    <property type="entry name" value="Af1548-like"/>
    <property type="match status" value="1"/>
</dbReference>
<reference evidence="5 6" key="1">
    <citation type="submission" date="2017-09" db="EMBL/GenBank/DDBJ databases">
        <title>Depth-based differentiation of microbial function through sediment-hosted aquifers and enrichment of novel symbionts in the deep terrestrial subsurface.</title>
        <authorList>
            <person name="Probst A.J."/>
            <person name="Ladd B."/>
            <person name="Jarett J.K."/>
            <person name="Geller-Mcgrath D.E."/>
            <person name="Sieber C.M."/>
            <person name="Emerson J.B."/>
            <person name="Anantharaman K."/>
            <person name="Thomas B.C."/>
            <person name="Malmstrom R."/>
            <person name="Stieglmeier M."/>
            <person name="Klingl A."/>
            <person name="Woyke T."/>
            <person name="Ryan C.M."/>
            <person name="Banfield J.F."/>
        </authorList>
    </citation>
    <scope>NUCLEOTIDE SEQUENCE [LARGE SCALE GENOMIC DNA]</scope>
    <source>
        <strain evidence="5">CG17_big_fil_post_rev_8_21_14_2_50_48_46</strain>
    </source>
</reference>
<evidence type="ECO:0000256" key="2">
    <source>
        <dbReference type="ARBA" id="ARBA00022840"/>
    </source>
</evidence>
<dbReference type="InterPro" id="IPR005144">
    <property type="entry name" value="ATP-cone_dom"/>
</dbReference>
<dbReference type="AlphaFoldDB" id="A0A2M7G5F7"/>
<dbReference type="GO" id="GO:0005524">
    <property type="term" value="F:ATP binding"/>
    <property type="evidence" value="ECO:0007669"/>
    <property type="project" value="UniProtKB-UniRule"/>
</dbReference>
<organism evidence="5 6">
    <name type="scientific">bacterium (Candidatus Blackallbacteria) CG17_big_fil_post_rev_8_21_14_2_50_48_46</name>
    <dbReference type="NCBI Taxonomy" id="2014261"/>
    <lineage>
        <taxon>Bacteria</taxon>
        <taxon>Candidatus Blackallbacteria</taxon>
    </lineage>
</organism>
<name>A0A2M7G5F7_9BACT</name>
<evidence type="ECO:0000256" key="3">
    <source>
        <dbReference type="PROSITE-ProRule" id="PRU00492"/>
    </source>
</evidence>
<dbReference type="InterPro" id="IPR007560">
    <property type="entry name" value="Restrct_endonuc_IV_Mrr"/>
</dbReference>
<dbReference type="Pfam" id="PF04471">
    <property type="entry name" value="Mrr_cat"/>
    <property type="match status" value="1"/>
</dbReference>
<gene>
    <name evidence="5" type="ORF">COW36_09860</name>
</gene>
<dbReference type="GO" id="GO:0009307">
    <property type="term" value="P:DNA restriction-modification system"/>
    <property type="evidence" value="ECO:0007669"/>
    <property type="project" value="InterPro"/>
</dbReference>
<dbReference type="InterPro" id="IPR011335">
    <property type="entry name" value="Restrct_endonuc-II-like"/>
</dbReference>
<dbReference type="PROSITE" id="PS51161">
    <property type="entry name" value="ATP_CONE"/>
    <property type="match status" value="1"/>
</dbReference>
<evidence type="ECO:0000313" key="5">
    <source>
        <dbReference type="EMBL" id="PIW17152.1"/>
    </source>
</evidence>
<comment type="caution">
    <text evidence="5">The sequence shown here is derived from an EMBL/GenBank/DDBJ whole genome shotgun (WGS) entry which is preliminary data.</text>
</comment>
<keyword evidence="2 3" id="KW-0067">ATP-binding</keyword>